<evidence type="ECO:0000259" key="2">
    <source>
        <dbReference type="Pfam" id="PF01757"/>
    </source>
</evidence>
<keyword evidence="3" id="KW-0808">Transferase</keyword>
<keyword evidence="1" id="KW-0812">Transmembrane</keyword>
<dbReference type="EMBL" id="MG280710">
    <property type="protein sequence ID" value="AVA30572.1"/>
    <property type="molecule type" value="Genomic_DNA"/>
</dbReference>
<feature type="transmembrane region" description="Helical" evidence="1">
    <location>
        <begin position="77"/>
        <end position="98"/>
    </location>
</feature>
<dbReference type="GO" id="GO:0016747">
    <property type="term" value="F:acyltransferase activity, transferring groups other than amino-acyl groups"/>
    <property type="evidence" value="ECO:0007669"/>
    <property type="project" value="InterPro"/>
</dbReference>
<accession>A0A2L0WT62</accession>
<feature type="domain" description="Acyltransferase 3" evidence="2">
    <location>
        <begin position="11"/>
        <end position="320"/>
    </location>
</feature>
<evidence type="ECO:0000313" key="3">
    <source>
        <dbReference type="EMBL" id="AVA30572.1"/>
    </source>
</evidence>
<dbReference type="InterPro" id="IPR002656">
    <property type="entry name" value="Acyl_transf_3_dom"/>
</dbReference>
<dbReference type="Pfam" id="PF01757">
    <property type="entry name" value="Acyl_transf_3"/>
    <property type="match status" value="1"/>
</dbReference>
<feature type="transmembrane region" description="Helical" evidence="1">
    <location>
        <begin position="216"/>
        <end position="236"/>
    </location>
</feature>
<feature type="transmembrane region" description="Helical" evidence="1">
    <location>
        <begin position="242"/>
        <end position="258"/>
    </location>
</feature>
<protein>
    <submittedName>
        <fullName evidence="3">Putative acyltransferase</fullName>
    </submittedName>
</protein>
<feature type="transmembrane region" description="Helical" evidence="1">
    <location>
        <begin position="270"/>
        <end position="295"/>
    </location>
</feature>
<feature type="transmembrane region" description="Helical" evidence="1">
    <location>
        <begin position="110"/>
        <end position="128"/>
    </location>
</feature>
<keyword evidence="3" id="KW-0012">Acyltransferase</keyword>
<dbReference type="PANTHER" id="PTHR23028">
    <property type="entry name" value="ACETYLTRANSFERASE"/>
    <property type="match status" value="1"/>
</dbReference>
<sequence>MGCRLSVNRFDAIDGTRGILAGMVMLSHMFGSFMGWPQVRPFSGAYLCVVYFFIMSGFVLTYAHASGNFFKYVLTRFARLWPLHFLSTILMVAIYYYNAHHGGYVSSPDVFSISVILKNILFLHGLYWHDFKLVNEPSWSISIEFWVSLLIPLIFTRLGNMTRAVVAGLLFIFLWHKHPSGIPPSMLTAMLSMLIGSLFFSLSQTEYFKCLMKEKFMAFFITAAAIVSIVGVYAMNHSRLDYFLFVAFIPMLFIDHLPDNQLIKRVFTSNLFLFLGYISFPLYLLHELVIVSGFIFDPENAWVSISIAAFASIFIAYIYARFIDYPLYRALKRQIAKIS</sequence>
<feature type="transmembrane region" description="Helical" evidence="1">
    <location>
        <begin position="301"/>
        <end position="320"/>
    </location>
</feature>
<dbReference type="InterPro" id="IPR050879">
    <property type="entry name" value="Acyltransferase_3"/>
</dbReference>
<evidence type="ECO:0000256" key="1">
    <source>
        <dbReference type="SAM" id="Phobius"/>
    </source>
</evidence>
<proteinExistence type="predicted"/>
<keyword evidence="1" id="KW-0472">Membrane</keyword>
<feature type="transmembrane region" description="Helical" evidence="1">
    <location>
        <begin position="186"/>
        <end position="204"/>
    </location>
</feature>
<dbReference type="PANTHER" id="PTHR23028:SF134">
    <property type="entry name" value="PUTATIVE (AFU_ORTHOLOGUE AFUA_4G08520)-RELATED"/>
    <property type="match status" value="1"/>
</dbReference>
<dbReference type="AlphaFoldDB" id="A0A2L0WT62"/>
<keyword evidence="1" id="KW-1133">Transmembrane helix</keyword>
<feature type="transmembrane region" description="Helical" evidence="1">
    <location>
        <begin position="42"/>
        <end position="65"/>
    </location>
</feature>
<organism evidence="3">
    <name type="scientific">Klebsiella pneumoniae</name>
    <dbReference type="NCBI Taxonomy" id="573"/>
    <lineage>
        <taxon>Bacteria</taxon>
        <taxon>Pseudomonadati</taxon>
        <taxon>Pseudomonadota</taxon>
        <taxon>Gammaproteobacteria</taxon>
        <taxon>Enterobacterales</taxon>
        <taxon>Enterobacteriaceae</taxon>
        <taxon>Klebsiella/Raoultella group</taxon>
        <taxon>Klebsiella</taxon>
        <taxon>Klebsiella pneumoniae complex</taxon>
    </lineage>
</organism>
<reference evidence="3" key="1">
    <citation type="submission" date="2017-10" db="EMBL/GenBank/DDBJ databases">
        <title>Molecular basis for structural diversity in serogroup O2-antigen polysaccharides in Klebsiella pneumoniae.</title>
        <authorList>
            <person name="Clarke B.R."/>
            <person name="Ovchinnikova O.G."/>
            <person name="Kelly S.D."/>
            <person name="Williamson M.L."/>
            <person name="Butler J.E."/>
            <person name="Liu B."/>
            <person name="Wang L."/>
            <person name="Gou X."/>
            <person name="Follador R."/>
            <person name="Lowary T.L."/>
            <person name="Whitfield C."/>
        </authorList>
    </citation>
    <scope>NUCLEOTIDE SEQUENCE</scope>
    <source>
        <strain evidence="3">CWK53</strain>
    </source>
</reference>
<name>A0A2L0WT62_KLEPN</name>
<feature type="transmembrane region" description="Helical" evidence="1">
    <location>
        <begin position="149"/>
        <end position="174"/>
    </location>
</feature>
<feature type="transmembrane region" description="Helical" evidence="1">
    <location>
        <begin position="18"/>
        <end position="36"/>
    </location>
</feature>